<feature type="domain" description="Reverse transcriptase" evidence="1">
    <location>
        <begin position="54"/>
        <end position="223"/>
    </location>
</feature>
<comment type="caution">
    <text evidence="2">The sequence shown here is derived from an EMBL/GenBank/DDBJ whole genome shotgun (WGS) entry which is preliminary data.</text>
</comment>
<dbReference type="Proteomes" id="UP000467841">
    <property type="component" value="Unassembled WGS sequence"/>
</dbReference>
<dbReference type="InterPro" id="IPR043502">
    <property type="entry name" value="DNA/RNA_pol_sf"/>
</dbReference>
<reference evidence="2" key="1">
    <citation type="submission" date="2020-01" db="EMBL/GenBank/DDBJ databases">
        <authorList>
            <person name="Mishra B."/>
        </authorList>
    </citation>
    <scope>NUCLEOTIDE SEQUENCE [LARGE SCALE GENOMIC DNA]</scope>
</reference>
<protein>
    <recommendedName>
        <fullName evidence="1">Reverse transcriptase domain-containing protein</fullName>
    </recommendedName>
</protein>
<dbReference type="OrthoDB" id="1937198at2759"/>
<evidence type="ECO:0000313" key="2">
    <source>
        <dbReference type="EMBL" id="CAA7020288.1"/>
    </source>
</evidence>
<evidence type="ECO:0000259" key="1">
    <source>
        <dbReference type="Pfam" id="PF00078"/>
    </source>
</evidence>
<dbReference type="PANTHER" id="PTHR46890">
    <property type="entry name" value="NON-LTR RETROLELEMENT REVERSE TRANSCRIPTASE-LIKE PROTEIN-RELATED"/>
    <property type="match status" value="1"/>
</dbReference>
<organism evidence="2 3">
    <name type="scientific">Microthlaspi erraticum</name>
    <dbReference type="NCBI Taxonomy" id="1685480"/>
    <lineage>
        <taxon>Eukaryota</taxon>
        <taxon>Viridiplantae</taxon>
        <taxon>Streptophyta</taxon>
        <taxon>Embryophyta</taxon>
        <taxon>Tracheophyta</taxon>
        <taxon>Spermatophyta</taxon>
        <taxon>Magnoliopsida</taxon>
        <taxon>eudicotyledons</taxon>
        <taxon>Gunneridae</taxon>
        <taxon>Pentapetalae</taxon>
        <taxon>rosids</taxon>
        <taxon>malvids</taxon>
        <taxon>Brassicales</taxon>
        <taxon>Brassicaceae</taxon>
        <taxon>Coluteocarpeae</taxon>
        <taxon>Microthlaspi</taxon>
    </lineage>
</organism>
<accession>A0A6D2I4I5</accession>
<dbReference type="InterPro" id="IPR000477">
    <property type="entry name" value="RT_dom"/>
</dbReference>
<dbReference type="SUPFAM" id="SSF56672">
    <property type="entry name" value="DNA/RNA polymerases"/>
    <property type="match status" value="1"/>
</dbReference>
<dbReference type="InterPro" id="IPR052343">
    <property type="entry name" value="Retrotransposon-Effector_Assoc"/>
</dbReference>
<proteinExistence type="predicted"/>
<keyword evidence="3" id="KW-1185">Reference proteome</keyword>
<name>A0A6D2I4I5_9BRAS</name>
<dbReference type="AlphaFoldDB" id="A0A6D2I4I5"/>
<dbReference type="PANTHER" id="PTHR46890:SF48">
    <property type="entry name" value="RNA-DIRECTED DNA POLYMERASE"/>
    <property type="match status" value="1"/>
</dbReference>
<dbReference type="Pfam" id="PF00078">
    <property type="entry name" value="RVT_1"/>
    <property type="match status" value="1"/>
</dbReference>
<evidence type="ECO:0000313" key="3">
    <source>
        <dbReference type="Proteomes" id="UP000467841"/>
    </source>
</evidence>
<dbReference type="CDD" id="cd01650">
    <property type="entry name" value="RT_nLTR_like"/>
    <property type="match status" value="1"/>
</dbReference>
<sequence length="264" mass="30379">MMHTEKAPRPDGMTALFFQRSWPIVKSEIIKMVNDFLISGSFDEWLNMTHICLIPKTGRPSRMTELRPISLCNVGYKIISKVLCQRLKVLLPSLISETQSAFVPGRLISDKILIAQEMFHGLRTNKSCKGKFMAVKTDMSKAYDRVEWSFLEALMRKMGFAEQWITMMMRCITSVRYRVLLNGQPKGKITPRRGLRQGDPLSLYLFIMCTEVLIVNLKQAEEQKHITGLKVARASPTVSHLFLRTAVCFSVERILMRVGCYFKY</sequence>
<dbReference type="EMBL" id="CACVBM020000532">
    <property type="protein sequence ID" value="CAA7020288.1"/>
    <property type="molecule type" value="Genomic_DNA"/>
</dbReference>
<gene>
    <name evidence="2" type="ORF">MERR_LOCUS7523</name>
</gene>